<evidence type="ECO:0000313" key="2">
    <source>
        <dbReference type="EMBL" id="CAA9308814.1"/>
    </source>
</evidence>
<sequence>AAVPRAAGRHALRAHRGHRRRSGLPAARARGRHRGGAARRARGGGEAVRGGARADQPERRRRGDALRERPGADAGGVQGGVPPVRGRRVGEHDRRPRARRPGAPARRARRVRGDALLGEPLVRDVPGARAGGLRLRAAQQPRRGAAPPLPPQARHRRVGRDDVPDRAARGHRPRDHPHEGRARGRRRVPRHRHQDLHHERRPRPGGEHRPPRARQAPRRAAGHEGDLDVPRAEVPPHRGRPPRHAQRGELRLDRAQDGDQGLGHLRDELRRRDRVAGRRAPRGAQGDVPDDERRAARRGDPGARALRGELPERGGLRARPRAGALAQGRAGPRARGRPDHRAPRRAAHAHDDARLRGGGAGARVLGGDAHRRRGAPRGRGGAAGGRRPRGAHDAGDQGVPHGQRVRRHQPRRADARWARLHPRVRHGAVRARRAHRADLRGDERHPGARPRRAQARGGQRPPRQAVLRAAAAGGRRGGRERGGGAARRCAGGVGRAAAEGHDDGRDARHGRPGAGGRGRHRLPADVRSRERRLHVAAHGPRRGGEAAGRERPRRLLRREAQDRALLHDEAAPADARARRDDRGRRGAGDGARRGGVL</sequence>
<feature type="compositionally biased region" description="Low complexity" evidence="1">
    <location>
        <begin position="321"/>
        <end position="333"/>
    </location>
</feature>
<feature type="compositionally biased region" description="Basic and acidic residues" evidence="1">
    <location>
        <begin position="55"/>
        <end position="71"/>
    </location>
</feature>
<feature type="compositionally biased region" description="Basic and acidic residues" evidence="1">
    <location>
        <begin position="264"/>
        <end position="276"/>
    </location>
</feature>
<feature type="region of interest" description="Disordered" evidence="1">
    <location>
        <begin position="1"/>
        <end position="597"/>
    </location>
</feature>
<feature type="compositionally biased region" description="Basic residues" evidence="1">
    <location>
        <begin position="29"/>
        <end position="42"/>
    </location>
</feature>
<dbReference type="AlphaFoldDB" id="A0A6J4KMT5"/>
<feature type="compositionally biased region" description="Basic residues" evidence="1">
    <location>
        <begin position="418"/>
        <end position="435"/>
    </location>
</feature>
<feature type="compositionally biased region" description="Basic residues" evidence="1">
    <location>
        <begin position="529"/>
        <end position="541"/>
    </location>
</feature>
<organism evidence="2">
    <name type="scientific">uncultured Gemmatimonadaceae bacterium</name>
    <dbReference type="NCBI Taxonomy" id="246130"/>
    <lineage>
        <taxon>Bacteria</taxon>
        <taxon>Pseudomonadati</taxon>
        <taxon>Gemmatimonadota</taxon>
        <taxon>Gemmatimonadia</taxon>
        <taxon>Gemmatimonadales</taxon>
        <taxon>Gemmatimonadaceae</taxon>
        <taxon>environmental samples</taxon>
    </lineage>
</organism>
<name>A0A6J4KMT5_9BACT</name>
<accession>A0A6J4KMT5</accession>
<feature type="compositionally biased region" description="Basic residues" evidence="1">
    <location>
        <begin position="7"/>
        <end position="22"/>
    </location>
</feature>
<feature type="compositionally biased region" description="Basic residues" evidence="1">
    <location>
        <begin position="95"/>
        <end position="110"/>
    </location>
</feature>
<feature type="compositionally biased region" description="Basic and acidic residues" evidence="1">
    <location>
        <begin position="557"/>
        <end position="597"/>
    </location>
</feature>
<feature type="compositionally biased region" description="Basic and acidic residues" evidence="1">
    <location>
        <begin position="436"/>
        <end position="446"/>
    </location>
</feature>
<proteinExistence type="predicted"/>
<feature type="compositionally biased region" description="Basic and acidic residues" evidence="1">
    <location>
        <begin position="159"/>
        <end position="168"/>
    </location>
</feature>
<feature type="compositionally biased region" description="Basic and acidic residues" evidence="1">
    <location>
        <begin position="221"/>
        <end position="236"/>
    </location>
</feature>
<protein>
    <submittedName>
        <fullName evidence="2">Acyl-CoA dehydrogenase</fullName>
    </submittedName>
</protein>
<feature type="compositionally biased region" description="Basic and acidic residues" evidence="1">
    <location>
        <begin position="196"/>
        <end position="210"/>
    </location>
</feature>
<feature type="compositionally biased region" description="Basic and acidic residues" evidence="1">
    <location>
        <begin position="246"/>
        <end position="257"/>
    </location>
</feature>
<feature type="compositionally biased region" description="Low complexity" evidence="1">
    <location>
        <begin position="455"/>
        <end position="473"/>
    </location>
</feature>
<feature type="non-terminal residue" evidence="2">
    <location>
        <position position="597"/>
    </location>
</feature>
<feature type="non-terminal residue" evidence="2">
    <location>
        <position position="1"/>
    </location>
</feature>
<dbReference type="EMBL" id="CADCTU010000305">
    <property type="protein sequence ID" value="CAA9308814.1"/>
    <property type="molecule type" value="Genomic_DNA"/>
</dbReference>
<feature type="compositionally biased region" description="Basic and acidic residues" evidence="1">
    <location>
        <begin position="498"/>
        <end position="509"/>
    </location>
</feature>
<feature type="compositionally biased region" description="Low complexity" evidence="1">
    <location>
        <begin position="127"/>
        <end position="146"/>
    </location>
</feature>
<reference evidence="2" key="1">
    <citation type="submission" date="2020-02" db="EMBL/GenBank/DDBJ databases">
        <authorList>
            <person name="Meier V. D."/>
        </authorList>
    </citation>
    <scope>NUCLEOTIDE SEQUENCE</scope>
    <source>
        <strain evidence="2">AVDCRST_MAG11</strain>
    </source>
</reference>
<feature type="compositionally biased region" description="Basic and acidic residues" evidence="1">
    <location>
        <begin position="291"/>
        <end position="315"/>
    </location>
</feature>
<feature type="compositionally biased region" description="Basic residues" evidence="1">
    <location>
        <begin position="183"/>
        <end position="195"/>
    </location>
</feature>
<gene>
    <name evidence="2" type="ORF">AVDCRST_MAG11-1345</name>
</gene>
<evidence type="ECO:0000256" key="1">
    <source>
        <dbReference type="SAM" id="MobiDB-lite"/>
    </source>
</evidence>